<dbReference type="AlphaFoldDB" id="A0A8I0ZVJ0"/>
<accession>A0A8I0ZVJ0</accession>
<evidence type="ECO:0000313" key="6">
    <source>
        <dbReference type="EMBL" id="MBH5143443.1"/>
    </source>
</evidence>
<evidence type="ECO:0000256" key="3">
    <source>
        <dbReference type="ARBA" id="ARBA00023015"/>
    </source>
</evidence>
<evidence type="ECO:0000256" key="4">
    <source>
        <dbReference type="ARBA" id="ARBA00023163"/>
    </source>
</evidence>
<dbReference type="InterPro" id="IPR002197">
    <property type="entry name" value="HTH_Fis"/>
</dbReference>
<protein>
    <submittedName>
        <fullName evidence="6">Transcriptional regulator</fullName>
    </submittedName>
</protein>
<dbReference type="SUPFAM" id="SSF52540">
    <property type="entry name" value="P-loop containing nucleoside triphosphate hydrolases"/>
    <property type="match status" value="1"/>
</dbReference>
<dbReference type="Pfam" id="PF25601">
    <property type="entry name" value="AAA_lid_14"/>
    <property type="match status" value="1"/>
</dbReference>
<dbReference type="RefSeq" id="WP_166812931.1">
    <property type="nucleotide sequence ID" value="NZ_JAECSB010000037.1"/>
</dbReference>
<dbReference type="Pfam" id="PF02954">
    <property type="entry name" value="HTH_8"/>
    <property type="match status" value="1"/>
</dbReference>
<evidence type="ECO:0000256" key="2">
    <source>
        <dbReference type="ARBA" id="ARBA00022840"/>
    </source>
</evidence>
<proteinExistence type="predicted"/>
<keyword evidence="4" id="KW-0804">Transcription</keyword>
<name>A0A8I0ZVJ0_RHOER</name>
<dbReference type="InterPro" id="IPR009057">
    <property type="entry name" value="Homeodomain-like_sf"/>
</dbReference>
<dbReference type="Gene3D" id="1.10.10.60">
    <property type="entry name" value="Homeodomain-like"/>
    <property type="match status" value="1"/>
</dbReference>
<dbReference type="Gene3D" id="1.10.8.60">
    <property type="match status" value="1"/>
</dbReference>
<dbReference type="InterPro" id="IPR002078">
    <property type="entry name" value="Sigma_54_int"/>
</dbReference>
<evidence type="ECO:0000313" key="7">
    <source>
        <dbReference type="Proteomes" id="UP000627573"/>
    </source>
</evidence>
<keyword evidence="1" id="KW-0547">Nucleotide-binding</keyword>
<gene>
    <name evidence="6" type="ORF">I3517_12515</name>
</gene>
<comment type="caution">
    <text evidence="6">The sequence shown here is derived from an EMBL/GenBank/DDBJ whole genome shotgun (WGS) entry which is preliminary data.</text>
</comment>
<evidence type="ECO:0000259" key="5">
    <source>
        <dbReference type="PROSITE" id="PS50045"/>
    </source>
</evidence>
<organism evidence="6 7">
    <name type="scientific">Rhodococcus erythropolis</name>
    <name type="common">Arthrobacter picolinophilus</name>
    <dbReference type="NCBI Taxonomy" id="1833"/>
    <lineage>
        <taxon>Bacteria</taxon>
        <taxon>Bacillati</taxon>
        <taxon>Actinomycetota</taxon>
        <taxon>Actinomycetes</taxon>
        <taxon>Mycobacteriales</taxon>
        <taxon>Nocardiaceae</taxon>
        <taxon>Rhodococcus</taxon>
        <taxon>Rhodococcus erythropolis group</taxon>
    </lineage>
</organism>
<dbReference type="InterPro" id="IPR058031">
    <property type="entry name" value="AAA_lid_NorR"/>
</dbReference>
<feature type="domain" description="Sigma-54 factor interaction" evidence="5">
    <location>
        <begin position="433"/>
        <end position="495"/>
    </location>
</feature>
<dbReference type="Proteomes" id="UP000627573">
    <property type="component" value="Unassembled WGS sequence"/>
</dbReference>
<sequence>MSIQSAPEPRGELSAQQGMLREEIALSWRRSMLSGLRPDDTFDSASIEETDRRSRLFDAATPILDRMQDDLADTRYCVLLADRDARLIDLRVGQRRIQDRIEEDGAIRGRLFTEENTGTNSIATVYETRQPLAVRGEEHFVEAMKKYSCYGYPLTHPTTRRLEGVLDVTFLSEDDSPLLRPMLTRAVEDVHRRLLEGARSTESALLAAFQETVSRRRGAPVVAIGEDVFFANTAAQQVLDSVDHTVLRAVTEGTPSGRQLTKDLTLNSGLAVRAIWSRVTSRGGVVLEFDPAETPRHRQSVVDRREVGAAPTRTVTGRLAAAREHRFTTLITGDQGTGKSRALTTLAGDTPVVRHRATVLTDAPAADWLEDLRQSLDTHTGLVAVEDFHLLPPAMARRVGDLLADSHTWWAISSGPLDAHAAEHRRILPHCRVQITLASLRSRADEIPQIAREILREIGAADSVRLTTGALDALTRHRWPGNIAELRTILEAAVRQRSSGDITADQLPALSSGPRQELSPLQRAEREAIECELDRSGGNKLAAAKNLGISRTTLYKRMSQLGILG</sequence>
<keyword evidence="2" id="KW-0067">ATP-binding</keyword>
<dbReference type="GO" id="GO:0043565">
    <property type="term" value="F:sequence-specific DNA binding"/>
    <property type="evidence" value="ECO:0007669"/>
    <property type="project" value="InterPro"/>
</dbReference>
<evidence type="ECO:0000256" key="1">
    <source>
        <dbReference type="ARBA" id="ARBA00022741"/>
    </source>
</evidence>
<dbReference type="PROSITE" id="PS50045">
    <property type="entry name" value="SIGMA54_INTERACT_4"/>
    <property type="match status" value="1"/>
</dbReference>
<dbReference type="PANTHER" id="PTHR32071">
    <property type="entry name" value="TRANSCRIPTIONAL REGULATORY PROTEIN"/>
    <property type="match status" value="1"/>
</dbReference>
<dbReference type="PANTHER" id="PTHR32071:SF57">
    <property type="entry name" value="C4-DICARBOXYLATE TRANSPORT TRANSCRIPTIONAL REGULATORY PROTEIN DCTD"/>
    <property type="match status" value="1"/>
</dbReference>
<reference evidence="6 7" key="1">
    <citation type="submission" date="2020-12" db="EMBL/GenBank/DDBJ databases">
        <title>Draft genome sequence of furan degrading bacterial strain FUR100.</title>
        <authorList>
            <person name="Woiski C."/>
        </authorList>
    </citation>
    <scope>NUCLEOTIDE SEQUENCE [LARGE SCALE GENOMIC DNA]</scope>
    <source>
        <strain evidence="6 7">FUR100</strain>
    </source>
</reference>
<dbReference type="InterPro" id="IPR027417">
    <property type="entry name" value="P-loop_NTPase"/>
</dbReference>
<dbReference type="GO" id="GO:0005524">
    <property type="term" value="F:ATP binding"/>
    <property type="evidence" value="ECO:0007669"/>
    <property type="project" value="UniProtKB-KW"/>
</dbReference>
<dbReference type="EMBL" id="JAECSB010000037">
    <property type="protein sequence ID" value="MBH5143443.1"/>
    <property type="molecule type" value="Genomic_DNA"/>
</dbReference>
<dbReference type="GO" id="GO:0006355">
    <property type="term" value="P:regulation of DNA-templated transcription"/>
    <property type="evidence" value="ECO:0007669"/>
    <property type="project" value="InterPro"/>
</dbReference>
<dbReference type="InterPro" id="IPR029016">
    <property type="entry name" value="GAF-like_dom_sf"/>
</dbReference>
<dbReference type="SUPFAM" id="SSF46689">
    <property type="entry name" value="Homeodomain-like"/>
    <property type="match status" value="1"/>
</dbReference>
<dbReference type="Gene3D" id="3.30.450.40">
    <property type="match status" value="1"/>
</dbReference>
<keyword evidence="3" id="KW-0805">Transcription regulation</keyword>
<keyword evidence="7" id="KW-1185">Reference proteome</keyword>
<dbReference type="PRINTS" id="PR01590">
    <property type="entry name" value="HTHFIS"/>
</dbReference>